<dbReference type="InterPro" id="IPR016181">
    <property type="entry name" value="Acyl_CoA_acyltransferase"/>
</dbReference>
<keyword evidence="3" id="KW-1185">Reference proteome</keyword>
<dbReference type="InterPro" id="IPR000182">
    <property type="entry name" value="GNAT_dom"/>
</dbReference>
<dbReference type="Gene3D" id="3.40.630.30">
    <property type="match status" value="1"/>
</dbReference>
<evidence type="ECO:0000313" key="3">
    <source>
        <dbReference type="Proteomes" id="UP001187531"/>
    </source>
</evidence>
<dbReference type="AlphaFoldDB" id="A0AA88HKL3"/>
<dbReference type="SUPFAM" id="SSF55729">
    <property type="entry name" value="Acyl-CoA N-acyltransferases (Nat)"/>
    <property type="match status" value="1"/>
</dbReference>
<feature type="domain" description="N-acetyltransferase" evidence="1">
    <location>
        <begin position="73"/>
        <end position="212"/>
    </location>
</feature>
<dbReference type="Pfam" id="PF00583">
    <property type="entry name" value="Acetyltransf_1"/>
    <property type="match status" value="1"/>
</dbReference>
<comment type="caution">
    <text evidence="2">The sequence shown here is derived from an EMBL/GenBank/DDBJ whole genome shotgun (WGS) entry which is preliminary data.</text>
</comment>
<sequence>MPRGEKGVGFCLFTPEYFEMVEVIYSRFSPTQLDVHFRPDEIPNWATNLNLSTQYSMTCDLANVDIKDNDEFITVPVENPDQIIIAAQISAQNFKYDASLLNALEDMYLAAIDRNATVLLVQDGVEAVGCGIAEYEGSRAAVYFFSVNEKYRRRGIGTKLIRRIVCIAKSRGMTEAVLLAEGDDARRVYEKAGFKVYDTLSTWNFQQVSEGI</sequence>
<name>A0AA88HKL3_ARTSF</name>
<protein>
    <recommendedName>
        <fullName evidence="1">N-acetyltransferase domain-containing protein</fullName>
    </recommendedName>
</protein>
<dbReference type="Proteomes" id="UP001187531">
    <property type="component" value="Unassembled WGS sequence"/>
</dbReference>
<dbReference type="GO" id="GO:0016747">
    <property type="term" value="F:acyltransferase activity, transferring groups other than amino-acyl groups"/>
    <property type="evidence" value="ECO:0007669"/>
    <property type="project" value="InterPro"/>
</dbReference>
<reference evidence="2" key="1">
    <citation type="submission" date="2023-07" db="EMBL/GenBank/DDBJ databases">
        <title>Chromosome-level genome assembly of Artemia franciscana.</title>
        <authorList>
            <person name="Jo E."/>
        </authorList>
    </citation>
    <scope>NUCLEOTIDE SEQUENCE</scope>
    <source>
        <tissue evidence="2">Whole body</tissue>
    </source>
</reference>
<proteinExistence type="predicted"/>
<accession>A0AA88HKL3</accession>
<dbReference type="CDD" id="cd04301">
    <property type="entry name" value="NAT_SF"/>
    <property type="match status" value="1"/>
</dbReference>
<dbReference type="PROSITE" id="PS51186">
    <property type="entry name" value="GNAT"/>
    <property type="match status" value="1"/>
</dbReference>
<gene>
    <name evidence="2" type="ORF">QYM36_013121</name>
</gene>
<organism evidence="2 3">
    <name type="scientific">Artemia franciscana</name>
    <name type="common">Brine shrimp</name>
    <name type="synonym">Artemia sanfranciscana</name>
    <dbReference type="NCBI Taxonomy" id="6661"/>
    <lineage>
        <taxon>Eukaryota</taxon>
        <taxon>Metazoa</taxon>
        <taxon>Ecdysozoa</taxon>
        <taxon>Arthropoda</taxon>
        <taxon>Crustacea</taxon>
        <taxon>Branchiopoda</taxon>
        <taxon>Anostraca</taxon>
        <taxon>Artemiidae</taxon>
        <taxon>Artemia</taxon>
    </lineage>
</organism>
<dbReference type="EMBL" id="JAVRJZ010000017">
    <property type="protein sequence ID" value="KAK2709341.1"/>
    <property type="molecule type" value="Genomic_DNA"/>
</dbReference>
<evidence type="ECO:0000313" key="2">
    <source>
        <dbReference type="EMBL" id="KAK2709341.1"/>
    </source>
</evidence>
<evidence type="ECO:0000259" key="1">
    <source>
        <dbReference type="PROSITE" id="PS51186"/>
    </source>
</evidence>